<dbReference type="InterPro" id="IPR028994">
    <property type="entry name" value="Integrin_alpha_N"/>
</dbReference>
<dbReference type="SUPFAM" id="SSF50939">
    <property type="entry name" value="Sialidases"/>
    <property type="match status" value="1"/>
</dbReference>
<dbReference type="EMBL" id="CAIE01000017">
    <property type="protein sequence ID" value="CCH17365.1"/>
    <property type="molecule type" value="Genomic_DNA"/>
</dbReference>
<gene>
    <name evidence="2" type="ORF">MILUP08_42286</name>
</gene>
<dbReference type="SUPFAM" id="SSF69318">
    <property type="entry name" value="Integrin alpha N-terminal domain"/>
    <property type="match status" value="2"/>
</dbReference>
<dbReference type="InterPro" id="IPR015943">
    <property type="entry name" value="WD40/YVTN_repeat-like_dom_sf"/>
</dbReference>
<proteinExistence type="predicted"/>
<evidence type="ECO:0000256" key="1">
    <source>
        <dbReference type="SAM" id="MobiDB-lite"/>
    </source>
</evidence>
<name>I0L0L8_9ACTN</name>
<dbReference type="PANTHER" id="PTHR46580">
    <property type="entry name" value="SENSOR KINASE-RELATED"/>
    <property type="match status" value="1"/>
</dbReference>
<reference evidence="3" key="1">
    <citation type="journal article" date="2012" name="J. Bacteriol.">
        <title>Genome Sequence of Micromonospora lupini Lupac 08, Isolated from Root Nodules of Lupinus angustifolius.</title>
        <authorList>
            <person name="Alonso-Vega P."/>
            <person name="Normand P."/>
            <person name="Bacigalupe R."/>
            <person name="Pujic P."/>
            <person name="Lajus A."/>
            <person name="Vallenet D."/>
            <person name="Carro L."/>
            <person name="Coll P."/>
            <person name="Trujillo M.E."/>
        </authorList>
    </citation>
    <scope>NUCLEOTIDE SEQUENCE [LARGE SCALE GENOMIC DNA]</scope>
    <source>
        <strain evidence="3">Lupac 08</strain>
    </source>
</reference>
<accession>I0L0L8</accession>
<organism evidence="2 3">
    <name type="scientific">Micromonospora lupini str. Lupac 08</name>
    <dbReference type="NCBI Taxonomy" id="1150864"/>
    <lineage>
        <taxon>Bacteria</taxon>
        <taxon>Bacillati</taxon>
        <taxon>Actinomycetota</taxon>
        <taxon>Actinomycetes</taxon>
        <taxon>Micromonosporales</taxon>
        <taxon>Micromonosporaceae</taxon>
        <taxon>Micromonospora</taxon>
    </lineage>
</organism>
<dbReference type="CDD" id="cd15482">
    <property type="entry name" value="Sialidase_non-viral"/>
    <property type="match status" value="1"/>
</dbReference>
<evidence type="ECO:0000313" key="2">
    <source>
        <dbReference type="EMBL" id="CCH17365.1"/>
    </source>
</evidence>
<feature type="compositionally biased region" description="Polar residues" evidence="1">
    <location>
        <begin position="9"/>
        <end position="26"/>
    </location>
</feature>
<sequence>MPTIKDVSPTRSNTPNRKSGQFTTGRMLSLDSSDDGQLVFAGSFSSNLWVSEDGGESWSQVERPEPGAGQFGVPGAMGGYCVTSIAVAPDSARWAVERNPRLLGEISADPGAGIVGFGDTGLWTATTRSDGTFTAPRLLSADFGTQAGGWQVDRHPRFVADLTGDGRADIVGFGDAGVWVARNNGDGTFGAVQFVLADLGYESGWRVEKHVRVLADLTGDGCADIVAFGDDGVYVALSQGDGTFAFTPVPAIPDFGYDAGGWRVEKHVRVLADLTGDGCADIVAFGDDGVWVALNNGDGTFAGPRFVLADLGYDSGWRVEKHVRTLANLTDGGGADIVAFGNDGVYVALGQGDGTFAFTPTPALAEFGNNAGGWRALRHPRLVADVTTLGHADIVGFGNAGVHLARNNGDGTFQPSQLVVRDFGYDSGWRVDKHPRFLVDVTGDGHADIVGFGDAGVYVSRASGTSFEPPRLVLPNFGAGAVVLALAQCDRESQDAGVWRSSDRGANWTRVHGFPRSTGQARLPGAGQLVWAPGTANLVYAAGGSSLAVSTDGGATFADVMPVPGGGFQPVNHVAVAATPPGALQPAIVYALASRKVFVSVDAGLTWVPDLGPVPATIGGATGLANAPNERVMVVSPRSPLEVFATADANLVPPELWRGDYTQFGQTNASRWTPVPLPDLRNQKQFSGNVFVAATQPGHGEVLFYGPQRAKVFAAPLDPASAADWHELDDGQHAHVDLHGIFLSPDFAATVQDGSYASTSGTVWMASDGGIFRSTDGGRNFHAAGSISTLSVVNIAGVAIPGRGPVISLNTGDNDGFASADGGRTWRPQDYGGGDNDCSFADPLRPSSMLVFTPRWDAQGRFATGGTGQTLAVYGAPPGELPDVTSSTRRQMIPGPSLRPGSTIWNATSGFVIRGYRPLVHDLPGDAPQPDDQVFIRFFGNFSSRDLGTFPNNLAVLLRARNLRDVTKRTDWDTPGGWRVDRHLRLLADVTGEGHADVVGFGDAGVWTALSTSRGSFADPRLVLADLGYESGWRVEKHPRLLADLTNSGGADIVAFGNAGVYVALSNSDGTFSFTPVPVVTDFGHDAGSWRVEKHLRFAVDLTGDGCADIVGFGDAGVSVALNNGDGTFGAVQFVLADLGYESGWRVEKHVRVLADLTGDGCADIVAFGDDGVYVALSQGDGTFAFTPVPAIPDFGYDAGGWRVEKHVRVLADLTGDGCADIVAFGDDGVWVALNNGDGTFAGPRFVLADLGYDSGWRVEKHVRTLANLTDGGGADIVAFGNAGVYTALGNGDGTFAFTPVPAVPDFGYDSDWRVEQHPRFLADVTSAGHADIVGFGDAGVLIAVNRGDGTFPPRPLFVIPNFGAGEGGPFEQQGPFLPDPNVGIVQASGGHSGTVFVVGGDDARRLWKWTDGMPAWQQLVPGGGAGQARRFFVDPYRPSLLYVLDREHVIRSDDGGVTWRVDASLEQMLTCGGRIGADRDEDADGQGDHYGSILSDMQFDPVNPGRRFAVGLAGAFMTTDGVVWTRLLDTGAVRGRPANCYFDCVSNPADPALYVSFAGRSIMRISGFAVTGAAAATSAAPAVFEDHQPTSSDLRRSLFRTRDGQIGTAQAMPDERVLLTFDDGRSIVVDADEITPHDDRL</sequence>
<protein>
    <submittedName>
        <fullName evidence="2">Uncharacterized protein</fullName>
    </submittedName>
</protein>
<dbReference type="Gene3D" id="2.130.10.10">
    <property type="entry name" value="YVTN repeat-like/Quinoprotein amine dehydrogenase"/>
    <property type="match status" value="4"/>
</dbReference>
<dbReference type="InterPro" id="IPR036278">
    <property type="entry name" value="Sialidase_sf"/>
</dbReference>
<dbReference type="eggNOG" id="COG2931">
    <property type="taxonomic scope" value="Bacteria"/>
</dbReference>
<evidence type="ECO:0000313" key="3">
    <source>
        <dbReference type="Proteomes" id="UP000003448"/>
    </source>
</evidence>
<dbReference type="Proteomes" id="UP000003448">
    <property type="component" value="Unassembled WGS sequence"/>
</dbReference>
<feature type="region of interest" description="Disordered" evidence="1">
    <location>
        <begin position="1"/>
        <end position="28"/>
    </location>
</feature>
<dbReference type="STRING" id="1150864.MILUP08_42286"/>
<dbReference type="PANTHER" id="PTHR46580:SF2">
    <property type="entry name" value="MAM DOMAIN-CONTAINING PROTEIN"/>
    <property type="match status" value="1"/>
</dbReference>
<dbReference type="SUPFAM" id="SSF110296">
    <property type="entry name" value="Oligoxyloglucan reducing end-specific cellobiohydrolase"/>
    <property type="match status" value="2"/>
</dbReference>
<keyword evidence="3" id="KW-1185">Reference proteome</keyword>
<comment type="caution">
    <text evidence="2">The sequence shown here is derived from an EMBL/GenBank/DDBJ whole genome shotgun (WGS) entry which is preliminary data.</text>
</comment>